<evidence type="ECO:0000313" key="3">
    <source>
        <dbReference type="EMBL" id="TFF80463.1"/>
    </source>
</evidence>
<dbReference type="InterPro" id="IPR044855">
    <property type="entry name" value="CoA-Trfase_III_dom3_sf"/>
</dbReference>
<sequence length="384" mass="40503">MGPLAGVRVLDLSRVLAGPWASQLLADLGADVVKVEAPGRGDDTRHWGPPELVAGEAAYFHAANRGKRSIALDLARDRDTLLALVDCADVVIENFKVGGLARFGLDYPSLKARRPELIYCSITGFGQDGPWAQRPGYDLLIQGLGGLMSITGQPDGVPGGGPVKVGVALVDILTGLYATIGIQAALRHRERTGEGQQIDLALLDVSVAVLANQAMNYLATGQAPGRLGNGHPNIVPYDVYPTSDGHLILAVGNDGQFAALAALLGAPGWAQDPDFATNAARVRQRHRLNALIAERLLARSSTEWTAMLEAAGVPGGPILTLDALFALEQGAVRGWVQQVQRGEQSLPTLANPLHLSATPVRYGRASPALDGDRCAVLRDWLGQG</sequence>
<dbReference type="InterPro" id="IPR023606">
    <property type="entry name" value="CoA-Trfase_III_dom_1_sf"/>
</dbReference>
<dbReference type="RefSeq" id="WP_134695741.1">
    <property type="nucleotide sequence ID" value="NZ_QORJ01000016.1"/>
</dbReference>
<gene>
    <name evidence="2" type="ORF">DRM93_10060</name>
    <name evidence="3" type="ORF">DRM94_10060</name>
</gene>
<dbReference type="GO" id="GO:0008410">
    <property type="term" value="F:CoA-transferase activity"/>
    <property type="evidence" value="ECO:0007669"/>
    <property type="project" value="TreeGrafter"/>
</dbReference>
<keyword evidence="4" id="KW-1185">Reference proteome</keyword>
<organism evidence="3 5">
    <name type="scientific">Aeromonas taiwanensis</name>
    <dbReference type="NCBI Taxonomy" id="633417"/>
    <lineage>
        <taxon>Bacteria</taxon>
        <taxon>Pseudomonadati</taxon>
        <taxon>Pseudomonadota</taxon>
        <taxon>Gammaproteobacteria</taxon>
        <taxon>Aeromonadales</taxon>
        <taxon>Aeromonadaceae</taxon>
        <taxon>Aeromonas</taxon>
    </lineage>
</organism>
<dbReference type="EMBL" id="QORL01000019">
    <property type="protein sequence ID" value="TFF76034.1"/>
    <property type="molecule type" value="Genomic_DNA"/>
</dbReference>
<keyword evidence="1 3" id="KW-0808">Transferase</keyword>
<dbReference type="Proteomes" id="UP000297914">
    <property type="component" value="Unassembled WGS sequence"/>
</dbReference>
<evidence type="ECO:0000313" key="2">
    <source>
        <dbReference type="EMBL" id="TFF76034.1"/>
    </source>
</evidence>
<dbReference type="Pfam" id="PF02515">
    <property type="entry name" value="CoA_transf_3"/>
    <property type="match status" value="1"/>
</dbReference>
<dbReference type="InterPro" id="IPR003673">
    <property type="entry name" value="CoA-Trfase_fam_III"/>
</dbReference>
<reference evidence="3 5" key="1">
    <citation type="submission" date="2018-06" db="EMBL/GenBank/DDBJ databases">
        <title>Occurrence of a novel blaKPC-2- and qnrS2- harbouring IncP6 plasmid from Aeromonas taiwanensis isolates recovered from the river sediments.</title>
        <authorList>
            <person name="Zheng B."/>
            <person name="Yu X."/>
            <person name="Xiao Y."/>
        </authorList>
    </citation>
    <scope>NUCLEOTIDE SEQUENCE [LARGE SCALE GENOMIC DNA]</scope>
    <source>
        <strain evidence="2 4">1713</strain>
        <strain evidence="3 5">198</strain>
    </source>
</reference>
<dbReference type="PANTHER" id="PTHR48207:SF3">
    <property type="entry name" value="SUCCINATE--HYDROXYMETHYLGLUTARATE COA-TRANSFERASE"/>
    <property type="match status" value="1"/>
</dbReference>
<dbReference type="AlphaFoldDB" id="A0A5F0KAX5"/>
<dbReference type="SUPFAM" id="SSF89796">
    <property type="entry name" value="CoA-transferase family III (CaiB/BaiF)"/>
    <property type="match status" value="1"/>
</dbReference>
<protein>
    <submittedName>
        <fullName evidence="3">CoA transferase</fullName>
    </submittedName>
</protein>
<dbReference type="Proteomes" id="UP000297720">
    <property type="component" value="Unassembled WGS sequence"/>
</dbReference>
<evidence type="ECO:0000256" key="1">
    <source>
        <dbReference type="ARBA" id="ARBA00022679"/>
    </source>
</evidence>
<evidence type="ECO:0000313" key="4">
    <source>
        <dbReference type="Proteomes" id="UP000297720"/>
    </source>
</evidence>
<evidence type="ECO:0000313" key="5">
    <source>
        <dbReference type="Proteomes" id="UP000297914"/>
    </source>
</evidence>
<dbReference type="InterPro" id="IPR050483">
    <property type="entry name" value="CoA-transferase_III_domain"/>
</dbReference>
<comment type="caution">
    <text evidence="3">The sequence shown here is derived from an EMBL/GenBank/DDBJ whole genome shotgun (WGS) entry which is preliminary data.</text>
</comment>
<dbReference type="OrthoDB" id="9058532at2"/>
<proteinExistence type="predicted"/>
<dbReference type="Gene3D" id="3.40.50.10540">
    <property type="entry name" value="Crotonobetainyl-coa:carnitine coa-transferase, domain 1"/>
    <property type="match status" value="1"/>
</dbReference>
<dbReference type="EMBL" id="QORK01000019">
    <property type="protein sequence ID" value="TFF80463.1"/>
    <property type="molecule type" value="Genomic_DNA"/>
</dbReference>
<dbReference type="Gene3D" id="3.30.1540.10">
    <property type="entry name" value="formyl-coa transferase, domain 3"/>
    <property type="match status" value="1"/>
</dbReference>
<accession>A0A5F0KAX5</accession>
<dbReference type="PANTHER" id="PTHR48207">
    <property type="entry name" value="SUCCINATE--HYDROXYMETHYLGLUTARATE COA-TRANSFERASE"/>
    <property type="match status" value="1"/>
</dbReference>
<name>A0A5F0KAX5_9GAMM</name>